<comment type="subcellular location">
    <subcellularLocation>
        <location evidence="1">Cell membrane</location>
        <topology evidence="1">Multi-pass membrane protein</topology>
    </subcellularLocation>
</comment>
<sequence>MQKESFGEKEKYLPWIAAMAIFMQSLDGTILNTSLPSIAKDMNYSPLEMQSIIVSYTLTLAILIPLSGWLSDKFGTKRTFTFALAVFTLGSLFCAISPSLSTLIISRIIQAIGGSMMVPVARLAILYKYPKNELLRVINFMTIPGLIGPVIGPSLGGWLSDNLSWHWVFLVNLPIGIAGIYLTQKVMPNFKNTVSKFDTTGLIYFSLTIVLITLVMELTSVGITSFTMILIFVALAMICFLLYVRHSKRTKAPIIDLKLLEIRTLRIGLSGSLFTRLGIGGIPFLLPLMLQVGFGYSASTAGLMLLPSAVTTVLIKPWVVPLVKRLGYKKVLVSNTLILATIIGMFSLATSQTPLLYMIILMIFYGAFNSIQMASMNTISLSDLDNDNASAGNSLLAIMQQLSISFGISVAALILSYFKDAGNFFHGETANAFKYTFISLGAITALSSLIFFRLKNNDGHLLSGNEQKRSA</sequence>
<dbReference type="SUPFAM" id="SSF103473">
    <property type="entry name" value="MFS general substrate transporter"/>
    <property type="match status" value="1"/>
</dbReference>
<dbReference type="PANTHER" id="PTHR42718:SF46">
    <property type="entry name" value="BLR6921 PROTEIN"/>
    <property type="match status" value="1"/>
</dbReference>
<dbReference type="PROSITE" id="PS50850">
    <property type="entry name" value="MFS"/>
    <property type="match status" value="1"/>
</dbReference>
<proteinExistence type="predicted"/>
<dbReference type="PRINTS" id="PR01036">
    <property type="entry name" value="TCRTETB"/>
</dbReference>
<dbReference type="Proteomes" id="UP001242368">
    <property type="component" value="Unassembled WGS sequence"/>
</dbReference>
<dbReference type="EMBL" id="JAUFQU010000001">
    <property type="protein sequence ID" value="MDN3706340.1"/>
    <property type="molecule type" value="Genomic_DNA"/>
</dbReference>
<keyword evidence="4 7" id="KW-0812">Transmembrane</keyword>
<evidence type="ECO:0000256" key="3">
    <source>
        <dbReference type="ARBA" id="ARBA00022475"/>
    </source>
</evidence>
<dbReference type="PANTHER" id="PTHR42718">
    <property type="entry name" value="MAJOR FACILITATOR SUPERFAMILY MULTIDRUG TRANSPORTER MFSC"/>
    <property type="match status" value="1"/>
</dbReference>
<feature type="transmembrane region" description="Helical" evidence="7">
    <location>
        <begin position="137"/>
        <end position="159"/>
    </location>
</feature>
<feature type="transmembrane region" description="Helical" evidence="7">
    <location>
        <begin position="51"/>
        <end position="70"/>
    </location>
</feature>
<evidence type="ECO:0000313" key="10">
    <source>
        <dbReference type="Proteomes" id="UP001242368"/>
    </source>
</evidence>
<evidence type="ECO:0000256" key="1">
    <source>
        <dbReference type="ARBA" id="ARBA00004651"/>
    </source>
</evidence>
<evidence type="ECO:0000313" key="9">
    <source>
        <dbReference type="EMBL" id="MDN3706340.1"/>
    </source>
</evidence>
<dbReference type="InterPro" id="IPR011701">
    <property type="entry name" value="MFS"/>
</dbReference>
<name>A0ABT8CPV6_9FLAO</name>
<keyword evidence="5 7" id="KW-1133">Transmembrane helix</keyword>
<evidence type="ECO:0000256" key="5">
    <source>
        <dbReference type="ARBA" id="ARBA00022989"/>
    </source>
</evidence>
<feature type="transmembrane region" description="Helical" evidence="7">
    <location>
        <begin position="226"/>
        <end position="244"/>
    </location>
</feature>
<feature type="transmembrane region" description="Helical" evidence="7">
    <location>
        <begin position="12"/>
        <end position="31"/>
    </location>
</feature>
<dbReference type="NCBIfam" id="TIGR00711">
    <property type="entry name" value="efflux_EmrB"/>
    <property type="match status" value="1"/>
</dbReference>
<dbReference type="Gene3D" id="1.20.1720.10">
    <property type="entry name" value="Multidrug resistance protein D"/>
    <property type="match status" value="1"/>
</dbReference>
<feature type="transmembrane region" description="Helical" evidence="7">
    <location>
        <begin position="165"/>
        <end position="182"/>
    </location>
</feature>
<evidence type="ECO:0000256" key="6">
    <source>
        <dbReference type="ARBA" id="ARBA00023136"/>
    </source>
</evidence>
<dbReference type="RefSeq" id="WP_290362416.1">
    <property type="nucleotide sequence ID" value="NZ_JAUFQU010000001.1"/>
</dbReference>
<dbReference type="Pfam" id="PF07690">
    <property type="entry name" value="MFS_1"/>
    <property type="match status" value="1"/>
</dbReference>
<feature type="transmembrane region" description="Helical" evidence="7">
    <location>
        <begin position="435"/>
        <end position="454"/>
    </location>
</feature>
<gene>
    <name evidence="9" type="ORF">QW060_04280</name>
</gene>
<feature type="transmembrane region" description="Helical" evidence="7">
    <location>
        <begin position="79"/>
        <end position="98"/>
    </location>
</feature>
<feature type="transmembrane region" description="Helical" evidence="7">
    <location>
        <begin position="265"/>
        <end position="286"/>
    </location>
</feature>
<dbReference type="Gene3D" id="1.20.1250.20">
    <property type="entry name" value="MFS general substrate transporter like domains"/>
    <property type="match status" value="1"/>
</dbReference>
<organism evidence="9 10">
    <name type="scientific">Paenimyroides ceti</name>
    <dbReference type="NCBI Taxonomy" id="395087"/>
    <lineage>
        <taxon>Bacteria</taxon>
        <taxon>Pseudomonadati</taxon>
        <taxon>Bacteroidota</taxon>
        <taxon>Flavobacteriia</taxon>
        <taxon>Flavobacteriales</taxon>
        <taxon>Flavobacteriaceae</taxon>
        <taxon>Paenimyroides</taxon>
    </lineage>
</organism>
<keyword evidence="6 7" id="KW-0472">Membrane</keyword>
<evidence type="ECO:0000259" key="8">
    <source>
        <dbReference type="PROSITE" id="PS50850"/>
    </source>
</evidence>
<dbReference type="InterPro" id="IPR020846">
    <property type="entry name" value="MFS_dom"/>
</dbReference>
<dbReference type="CDD" id="cd17503">
    <property type="entry name" value="MFS_LmrB_MDR_like"/>
    <property type="match status" value="1"/>
</dbReference>
<feature type="transmembrane region" description="Helical" evidence="7">
    <location>
        <begin position="395"/>
        <end position="415"/>
    </location>
</feature>
<feature type="transmembrane region" description="Helical" evidence="7">
    <location>
        <begin position="104"/>
        <end position="125"/>
    </location>
</feature>
<accession>A0ABT8CPV6</accession>
<feature type="transmembrane region" description="Helical" evidence="7">
    <location>
        <begin position="355"/>
        <end position="374"/>
    </location>
</feature>
<comment type="caution">
    <text evidence="9">The sequence shown here is derived from an EMBL/GenBank/DDBJ whole genome shotgun (WGS) entry which is preliminary data.</text>
</comment>
<reference evidence="10" key="1">
    <citation type="journal article" date="2019" name="Int. J. Syst. Evol. Microbiol.">
        <title>The Global Catalogue of Microorganisms (GCM) 10K type strain sequencing project: providing services to taxonomists for standard genome sequencing and annotation.</title>
        <authorList>
            <consortium name="The Broad Institute Genomics Platform"/>
            <consortium name="The Broad Institute Genome Sequencing Center for Infectious Disease"/>
            <person name="Wu L."/>
            <person name="Ma J."/>
        </authorList>
    </citation>
    <scope>NUCLEOTIDE SEQUENCE [LARGE SCALE GENOMIC DNA]</scope>
    <source>
        <strain evidence="10">CECT 7184</strain>
    </source>
</reference>
<dbReference type="InterPro" id="IPR004638">
    <property type="entry name" value="EmrB-like"/>
</dbReference>
<keyword evidence="3" id="KW-1003">Cell membrane</keyword>
<evidence type="ECO:0000256" key="7">
    <source>
        <dbReference type="SAM" id="Phobius"/>
    </source>
</evidence>
<evidence type="ECO:0000256" key="4">
    <source>
        <dbReference type="ARBA" id="ARBA00022692"/>
    </source>
</evidence>
<keyword evidence="10" id="KW-1185">Reference proteome</keyword>
<feature type="transmembrane region" description="Helical" evidence="7">
    <location>
        <begin position="202"/>
        <end position="220"/>
    </location>
</feature>
<feature type="transmembrane region" description="Helical" evidence="7">
    <location>
        <begin position="331"/>
        <end position="349"/>
    </location>
</feature>
<dbReference type="InterPro" id="IPR036259">
    <property type="entry name" value="MFS_trans_sf"/>
</dbReference>
<keyword evidence="2" id="KW-0813">Transport</keyword>
<evidence type="ECO:0000256" key="2">
    <source>
        <dbReference type="ARBA" id="ARBA00022448"/>
    </source>
</evidence>
<feature type="domain" description="Major facilitator superfamily (MFS) profile" evidence="8">
    <location>
        <begin position="13"/>
        <end position="459"/>
    </location>
</feature>
<protein>
    <submittedName>
        <fullName evidence="9">DHA2 family efflux MFS transporter permease subunit</fullName>
    </submittedName>
</protein>